<accession>A0A168L6D4</accession>
<dbReference type="InterPro" id="IPR023267">
    <property type="entry name" value="RCMT"/>
</dbReference>
<evidence type="ECO:0000256" key="13">
    <source>
        <dbReference type="PROSITE-ProRule" id="PRU01023"/>
    </source>
</evidence>
<proteinExistence type="inferred from homology"/>
<evidence type="ECO:0000256" key="2">
    <source>
        <dbReference type="ARBA" id="ARBA00004496"/>
    </source>
</evidence>
<feature type="binding site" evidence="13">
    <location>
        <position position="328"/>
    </location>
    <ligand>
        <name>S-adenosyl-L-methionine</name>
        <dbReference type="ChEBI" id="CHEBI:59789"/>
    </ligand>
</feature>
<dbReference type="SUPFAM" id="SSF53335">
    <property type="entry name" value="S-adenosyl-L-methionine-dependent methyltransferases"/>
    <property type="match status" value="1"/>
</dbReference>
<comment type="function">
    <text evidence="1">Specifically methylates the cytosine at position 967 (m5C967) of 16S rRNA.</text>
</comment>
<evidence type="ECO:0000259" key="14">
    <source>
        <dbReference type="PROSITE" id="PS51686"/>
    </source>
</evidence>
<dbReference type="EMBL" id="LITT01000065">
    <property type="protein sequence ID" value="OAA82723.1"/>
    <property type="molecule type" value="Genomic_DNA"/>
</dbReference>
<dbReference type="InterPro" id="IPR001678">
    <property type="entry name" value="MeTrfase_RsmB-F_NOP2_dom"/>
</dbReference>
<dbReference type="Pfam" id="PF01029">
    <property type="entry name" value="NusB"/>
    <property type="match status" value="1"/>
</dbReference>
<sequence>MNGARSTAVEILNEVLGSNAYSNKILNTYLNKNNLNKKDRALVTEIVYGTLKYMYTIDTILGNFIKSNLKKMNIDIVNILRISIYQLRYLDKIPEFAVVNEAVELSKKKSKGLSKLVNGVLRNYLRNKDNLHCEHKDNKIDNLCFKYSFPRWMTLLFIHQYGEAVGESILQSLNYIPKVTVRVNGLKIDYKSVWDELLKNGYDIEKGEICKEAVVINRGSNIEENPLFKKGYITAQDESAMLVAHIVGPEENMTVLDMCSAPGGKSCHMAELMKNTGVIYAYDLHENKLRFVEENANRMDIKNIKCNKLDAEKYVEQFEATADRVLIDVPCSGLGIVRKKPEIKWNKSMKSLNSLINVQRKIMLNASRYVKDGGKLIYSTCTLNKRENEDNINWFIRENPQYELEKIYCGDFNNIIYHKEGYITILPDDNMDGFFIAKMIKHR</sequence>
<name>A0A168L6D4_9CLOT</name>
<feature type="binding site" evidence="13">
    <location>
        <position position="283"/>
    </location>
    <ligand>
        <name>S-adenosyl-L-methionine</name>
        <dbReference type="ChEBI" id="CHEBI:59789"/>
    </ligand>
</feature>
<dbReference type="SUPFAM" id="SSF48013">
    <property type="entry name" value="NusB-like"/>
    <property type="match status" value="1"/>
</dbReference>
<comment type="subcellular location">
    <subcellularLocation>
        <location evidence="2">Cytoplasm</location>
    </subcellularLocation>
</comment>
<dbReference type="Pfam" id="PF01189">
    <property type="entry name" value="Methyltr_RsmB-F"/>
    <property type="match status" value="1"/>
</dbReference>
<organism evidence="15 16">
    <name type="scientific">Clostridium ljungdahlii</name>
    <dbReference type="NCBI Taxonomy" id="1538"/>
    <lineage>
        <taxon>Bacteria</taxon>
        <taxon>Bacillati</taxon>
        <taxon>Bacillota</taxon>
        <taxon>Clostridia</taxon>
        <taxon>Eubacteriales</taxon>
        <taxon>Clostridiaceae</taxon>
        <taxon>Clostridium</taxon>
    </lineage>
</organism>
<dbReference type="Gene3D" id="3.30.70.1170">
    <property type="entry name" value="Sun protein, domain 3"/>
    <property type="match status" value="1"/>
</dbReference>
<evidence type="ECO:0000313" key="15">
    <source>
        <dbReference type="EMBL" id="OAA82723.1"/>
    </source>
</evidence>
<dbReference type="InterPro" id="IPR035926">
    <property type="entry name" value="NusB-like_sf"/>
</dbReference>
<dbReference type="InterPro" id="IPR054728">
    <property type="entry name" value="RsmB-like_ferredoxin"/>
</dbReference>
<protein>
    <recommendedName>
        <fullName evidence="3">16S rRNA (cytosine(967)-C(5))-methyltransferase</fullName>
        <ecNumber evidence="3">2.1.1.176</ecNumber>
    </recommendedName>
    <alternativeName>
        <fullName evidence="10">16S rRNA m5C967 methyltransferase</fullName>
    </alternativeName>
    <alternativeName>
        <fullName evidence="11">rRNA (cytosine-C(5)-)-methyltransferase RsmB</fullName>
    </alternativeName>
</protein>
<evidence type="ECO:0000256" key="1">
    <source>
        <dbReference type="ARBA" id="ARBA00002724"/>
    </source>
</evidence>
<dbReference type="Gene3D" id="3.40.50.150">
    <property type="entry name" value="Vaccinia Virus protein VP39"/>
    <property type="match status" value="1"/>
</dbReference>
<evidence type="ECO:0000313" key="16">
    <source>
        <dbReference type="Proteomes" id="UP000077407"/>
    </source>
</evidence>
<dbReference type="InterPro" id="IPR006027">
    <property type="entry name" value="NusB_RsmB_TIM44"/>
</dbReference>
<gene>
    <name evidence="15" type="primary">rsmB</name>
    <name evidence="15" type="ORF">WY13_04071</name>
</gene>
<dbReference type="InterPro" id="IPR029063">
    <property type="entry name" value="SAM-dependent_MTases_sf"/>
</dbReference>
<dbReference type="PRINTS" id="PR02008">
    <property type="entry name" value="RCMTFAMILY"/>
</dbReference>
<evidence type="ECO:0000256" key="8">
    <source>
        <dbReference type="ARBA" id="ARBA00022691"/>
    </source>
</evidence>
<keyword evidence="5" id="KW-0698">rRNA processing</keyword>
<evidence type="ECO:0000256" key="11">
    <source>
        <dbReference type="ARBA" id="ARBA00031088"/>
    </source>
</evidence>
<evidence type="ECO:0000256" key="10">
    <source>
        <dbReference type="ARBA" id="ARBA00030399"/>
    </source>
</evidence>
<dbReference type="PATRIC" id="fig|1538.10.peg.4148"/>
<dbReference type="NCBIfam" id="TIGR00563">
    <property type="entry name" value="rsmB"/>
    <property type="match status" value="1"/>
</dbReference>
<keyword evidence="7 13" id="KW-0808">Transferase</keyword>
<evidence type="ECO:0000256" key="9">
    <source>
        <dbReference type="ARBA" id="ARBA00022884"/>
    </source>
</evidence>
<dbReference type="GO" id="GO:0006355">
    <property type="term" value="P:regulation of DNA-templated transcription"/>
    <property type="evidence" value="ECO:0007669"/>
    <property type="project" value="InterPro"/>
</dbReference>
<evidence type="ECO:0000256" key="5">
    <source>
        <dbReference type="ARBA" id="ARBA00022552"/>
    </source>
</evidence>
<keyword evidence="8 13" id="KW-0949">S-adenosyl-L-methionine</keyword>
<dbReference type="GO" id="GO:0008649">
    <property type="term" value="F:rRNA methyltransferase activity"/>
    <property type="evidence" value="ECO:0007669"/>
    <property type="project" value="InterPro"/>
</dbReference>
<dbReference type="PROSITE" id="PS51686">
    <property type="entry name" value="SAM_MT_RSMB_NOP"/>
    <property type="match status" value="1"/>
</dbReference>
<evidence type="ECO:0000256" key="4">
    <source>
        <dbReference type="ARBA" id="ARBA00022490"/>
    </source>
</evidence>
<dbReference type="InterPro" id="IPR004573">
    <property type="entry name" value="rRNA_ssu_MeTfrase_B"/>
</dbReference>
<dbReference type="GO" id="GO:0005737">
    <property type="term" value="C:cytoplasm"/>
    <property type="evidence" value="ECO:0007669"/>
    <property type="project" value="UniProtKB-SubCell"/>
</dbReference>
<dbReference type="NCBIfam" id="NF011494">
    <property type="entry name" value="PRK14902.1"/>
    <property type="match status" value="1"/>
</dbReference>
<feature type="binding site" evidence="13">
    <location>
        <begin position="259"/>
        <end position="265"/>
    </location>
    <ligand>
        <name>S-adenosyl-L-methionine</name>
        <dbReference type="ChEBI" id="CHEBI:59789"/>
    </ligand>
</feature>
<evidence type="ECO:0000256" key="12">
    <source>
        <dbReference type="ARBA" id="ARBA00047283"/>
    </source>
</evidence>
<dbReference type="PANTHER" id="PTHR22807">
    <property type="entry name" value="NOP2 YEAST -RELATED NOL1/NOP2/FMU SUN DOMAIN-CONTAINING"/>
    <property type="match status" value="1"/>
</dbReference>
<dbReference type="PANTHER" id="PTHR22807:SF53">
    <property type="entry name" value="RIBOSOMAL RNA SMALL SUBUNIT METHYLTRANSFERASE B-RELATED"/>
    <property type="match status" value="1"/>
</dbReference>
<dbReference type="OrthoDB" id="9810297at2"/>
<dbReference type="RefSeq" id="WP_063557277.1">
    <property type="nucleotide sequence ID" value="NZ_LITT01000065.1"/>
</dbReference>
<feature type="active site" description="Nucleophile" evidence="13">
    <location>
        <position position="381"/>
    </location>
</feature>
<dbReference type="AlphaFoldDB" id="A0A168L6D4"/>
<reference evidence="15 16" key="1">
    <citation type="journal article" date="2015" name="Biotechnol. Bioeng.">
        <title>Genome sequence and phenotypic characterization of Caulobacter segnis.</title>
        <authorList>
            <person name="Patel S."/>
            <person name="Fletcher B."/>
            <person name="Scott D.C."/>
            <person name="Ely B."/>
        </authorList>
    </citation>
    <scope>NUCLEOTIDE SEQUENCE [LARGE SCALE GENOMIC DNA]</scope>
    <source>
        <strain evidence="15 16">ERI-2</strain>
    </source>
</reference>
<dbReference type="InterPro" id="IPR049560">
    <property type="entry name" value="MeTrfase_RsmB-F_NOP2_cat"/>
</dbReference>
<evidence type="ECO:0000256" key="7">
    <source>
        <dbReference type="ARBA" id="ARBA00022679"/>
    </source>
</evidence>
<keyword evidence="4" id="KW-0963">Cytoplasm</keyword>
<feature type="domain" description="SAM-dependent MTase RsmB/NOP-type" evidence="14">
    <location>
        <begin position="169"/>
        <end position="442"/>
    </location>
</feature>
<evidence type="ECO:0000256" key="3">
    <source>
        <dbReference type="ARBA" id="ARBA00012140"/>
    </source>
</evidence>
<feature type="binding site" evidence="13">
    <location>
        <position position="310"/>
    </location>
    <ligand>
        <name>S-adenosyl-L-methionine</name>
        <dbReference type="ChEBI" id="CHEBI:59789"/>
    </ligand>
</feature>
<comment type="similarity">
    <text evidence="13">Belongs to the class I-like SAM-binding methyltransferase superfamily. RsmB/NOP family.</text>
</comment>
<comment type="catalytic activity">
    <reaction evidence="12">
        <text>cytidine(967) in 16S rRNA + S-adenosyl-L-methionine = 5-methylcytidine(967) in 16S rRNA + S-adenosyl-L-homocysteine + H(+)</text>
        <dbReference type="Rhea" id="RHEA:42748"/>
        <dbReference type="Rhea" id="RHEA-COMP:10219"/>
        <dbReference type="Rhea" id="RHEA-COMP:10220"/>
        <dbReference type="ChEBI" id="CHEBI:15378"/>
        <dbReference type="ChEBI" id="CHEBI:57856"/>
        <dbReference type="ChEBI" id="CHEBI:59789"/>
        <dbReference type="ChEBI" id="CHEBI:74483"/>
        <dbReference type="ChEBI" id="CHEBI:82748"/>
        <dbReference type="EC" id="2.1.1.176"/>
    </reaction>
</comment>
<dbReference type="FunFam" id="3.40.50.150:FF:000022">
    <property type="entry name" value="Ribosomal RNA small subunit methyltransferase B"/>
    <property type="match status" value="1"/>
</dbReference>
<dbReference type="Gene3D" id="1.10.940.10">
    <property type="entry name" value="NusB-like"/>
    <property type="match status" value="1"/>
</dbReference>
<keyword evidence="6 13" id="KW-0489">Methyltransferase</keyword>
<dbReference type="Pfam" id="PF22458">
    <property type="entry name" value="RsmF-B_ferredox"/>
    <property type="match status" value="1"/>
</dbReference>
<comment type="caution">
    <text evidence="15">The sequence shown here is derived from an EMBL/GenBank/DDBJ whole genome shotgun (WGS) entry which is preliminary data.</text>
</comment>
<dbReference type="Proteomes" id="UP000077407">
    <property type="component" value="Unassembled WGS sequence"/>
</dbReference>
<dbReference type="EC" id="2.1.1.176" evidence="3"/>
<dbReference type="FunFam" id="1.10.940.10:FF:000006">
    <property type="entry name" value="16S rRNA (Cytosine(967)-C(5))-methyltransferase RsmB"/>
    <property type="match status" value="1"/>
</dbReference>
<keyword evidence="9 13" id="KW-0694">RNA-binding</keyword>
<dbReference type="GO" id="GO:0003723">
    <property type="term" value="F:RNA binding"/>
    <property type="evidence" value="ECO:0007669"/>
    <property type="project" value="UniProtKB-UniRule"/>
</dbReference>
<evidence type="ECO:0000256" key="6">
    <source>
        <dbReference type="ARBA" id="ARBA00022603"/>
    </source>
</evidence>